<dbReference type="PANTHER" id="PTHR11271">
    <property type="entry name" value="GUANINE DEAMINASE"/>
    <property type="match status" value="1"/>
</dbReference>
<dbReference type="Gene3D" id="2.30.40.10">
    <property type="entry name" value="Urease, subunit C, domain 1"/>
    <property type="match status" value="1"/>
</dbReference>
<evidence type="ECO:0000256" key="4">
    <source>
        <dbReference type="ARBA" id="ARBA00022833"/>
    </source>
</evidence>
<keyword evidence="4" id="KW-0862">Zinc</keyword>
<reference evidence="6" key="1">
    <citation type="submission" date="2021-10" db="EMBL/GenBank/DDBJ databases">
        <title>Anaerobic single-cell dispensing facilitates the cultivation of human gut bacteria.</title>
        <authorList>
            <person name="Afrizal A."/>
        </authorList>
    </citation>
    <scope>NUCLEOTIDE SEQUENCE</scope>
    <source>
        <strain evidence="6">CLA-AA-H215</strain>
    </source>
</reference>
<evidence type="ECO:0000313" key="7">
    <source>
        <dbReference type="Proteomes" id="UP001198182"/>
    </source>
</evidence>
<dbReference type="GO" id="GO:0005829">
    <property type="term" value="C:cytosol"/>
    <property type="evidence" value="ECO:0007669"/>
    <property type="project" value="TreeGrafter"/>
</dbReference>
<dbReference type="InterPro" id="IPR051607">
    <property type="entry name" value="Metallo-dep_hydrolases"/>
</dbReference>
<dbReference type="GO" id="GO:0046098">
    <property type="term" value="P:guanine metabolic process"/>
    <property type="evidence" value="ECO:0007669"/>
    <property type="project" value="TreeGrafter"/>
</dbReference>
<comment type="caution">
    <text evidence="6">The sequence shown here is derived from an EMBL/GenBank/DDBJ whole genome shotgun (WGS) entry which is preliminary data.</text>
</comment>
<dbReference type="Gene3D" id="3.20.20.140">
    <property type="entry name" value="Metal-dependent hydrolases"/>
    <property type="match status" value="1"/>
</dbReference>
<dbReference type="InterPro" id="IPR011059">
    <property type="entry name" value="Metal-dep_hydrolase_composite"/>
</dbReference>
<evidence type="ECO:0000256" key="1">
    <source>
        <dbReference type="ARBA" id="ARBA00001947"/>
    </source>
</evidence>
<keyword evidence="2" id="KW-0479">Metal-binding</keyword>
<dbReference type="RefSeq" id="WP_308453339.1">
    <property type="nucleotide sequence ID" value="NZ_JAJEQR010000015.1"/>
</dbReference>
<organism evidence="6 7">
    <name type="scientific">Hominifimenecus microfluidus</name>
    <dbReference type="NCBI Taxonomy" id="2885348"/>
    <lineage>
        <taxon>Bacteria</taxon>
        <taxon>Bacillati</taxon>
        <taxon>Bacillota</taxon>
        <taxon>Clostridia</taxon>
        <taxon>Lachnospirales</taxon>
        <taxon>Lachnospiraceae</taxon>
        <taxon>Hominifimenecus</taxon>
    </lineage>
</organism>
<evidence type="ECO:0000256" key="2">
    <source>
        <dbReference type="ARBA" id="ARBA00022723"/>
    </source>
</evidence>
<dbReference type="Proteomes" id="UP001198182">
    <property type="component" value="Unassembled WGS sequence"/>
</dbReference>
<evidence type="ECO:0000259" key="5">
    <source>
        <dbReference type="Pfam" id="PF01979"/>
    </source>
</evidence>
<dbReference type="GO" id="GO:0008270">
    <property type="term" value="F:zinc ion binding"/>
    <property type="evidence" value="ECO:0007669"/>
    <property type="project" value="TreeGrafter"/>
</dbReference>
<dbReference type="GO" id="GO:0008892">
    <property type="term" value="F:guanine deaminase activity"/>
    <property type="evidence" value="ECO:0007669"/>
    <property type="project" value="TreeGrafter"/>
</dbReference>
<name>A0AAE3E8Y0_9FIRM</name>
<dbReference type="SUPFAM" id="SSF51338">
    <property type="entry name" value="Composite domain of metallo-dependent hydrolases"/>
    <property type="match status" value="2"/>
</dbReference>
<dbReference type="Pfam" id="PF01979">
    <property type="entry name" value="Amidohydro_1"/>
    <property type="match status" value="1"/>
</dbReference>
<dbReference type="EMBL" id="JAJEQR010000015">
    <property type="protein sequence ID" value="MCC2230702.1"/>
    <property type="molecule type" value="Genomic_DNA"/>
</dbReference>
<gene>
    <name evidence="6" type="ORF">LKD81_06765</name>
</gene>
<dbReference type="AlphaFoldDB" id="A0AAE3E8Y0"/>
<evidence type="ECO:0000256" key="3">
    <source>
        <dbReference type="ARBA" id="ARBA00022801"/>
    </source>
</evidence>
<feature type="domain" description="Amidohydrolase-related" evidence="5">
    <location>
        <begin position="59"/>
        <end position="421"/>
    </location>
</feature>
<evidence type="ECO:0000313" key="6">
    <source>
        <dbReference type="EMBL" id="MCC2230702.1"/>
    </source>
</evidence>
<keyword evidence="3" id="KW-0378">Hydrolase</keyword>
<proteinExistence type="predicted"/>
<dbReference type="PANTHER" id="PTHR11271:SF6">
    <property type="entry name" value="GUANINE DEAMINASE"/>
    <property type="match status" value="1"/>
</dbReference>
<dbReference type="InterPro" id="IPR032466">
    <property type="entry name" value="Metal_Hydrolase"/>
</dbReference>
<protein>
    <submittedName>
        <fullName evidence="6">Amidohydrolase family protein</fullName>
    </submittedName>
</protein>
<dbReference type="InterPro" id="IPR006680">
    <property type="entry name" value="Amidohydro-rel"/>
</dbReference>
<comment type="cofactor">
    <cofactor evidence="1">
        <name>Zn(2+)</name>
        <dbReference type="ChEBI" id="CHEBI:29105"/>
    </cofactor>
</comment>
<dbReference type="SUPFAM" id="SSF51556">
    <property type="entry name" value="Metallo-dependent hydrolases"/>
    <property type="match status" value="1"/>
</dbReference>
<keyword evidence="7" id="KW-1185">Reference proteome</keyword>
<sequence>MQKNFVVKGNIISSKNPSELAIHENAFLVCAEGLTAGIFPELPEEYASFPLYDYGKCLIIPGLVDLHVHAPQYTYRGLGMDKELLDWLQTYAFPEESRYEDPDYAERAYRIFVEKMRTNATTRACIFATAHVPATLLLMEMLEKSGLITYVGKVSMDRNAPAPLCEESPAVAAAAVEKWLKTSLKKYKNTKPMLTPRFIPSCTDDLLTSLGRFQKKYHVPVQSHLSENLSEIAWVRELCPYSSDYGEAYEHFGLFGGNAPTVMAHGVWPGKREFARIKERGVYIAHCPQSNTNIASGIAPVRQYLDAGIHIGLGSDVAGGSSDSIFRAMVDAIQVSKLRWRLITQDDAPITLDEAFYMATAGGGEFFGKVGKFEEGYEFDAVVLDDENLPAPREFSTHERLERIVYLGDDRNIAAKFVAGRKLFG</sequence>
<accession>A0AAE3E8Y0</accession>